<feature type="compositionally biased region" description="Basic residues" evidence="1">
    <location>
        <begin position="1"/>
        <end position="11"/>
    </location>
</feature>
<proteinExistence type="predicted"/>
<reference evidence="2" key="1">
    <citation type="submission" date="2020-02" db="EMBL/GenBank/DDBJ databases">
        <authorList>
            <person name="Meier V. D."/>
        </authorList>
    </citation>
    <scope>NUCLEOTIDE SEQUENCE</scope>
    <source>
        <strain evidence="2">AVDCRST_MAG46</strain>
    </source>
</reference>
<dbReference type="EMBL" id="CADCUD010000179">
    <property type="protein sequence ID" value="CAA9351942.1"/>
    <property type="molecule type" value="Genomic_DNA"/>
</dbReference>
<sequence length="49" mass="5352">MSSHTSVRRSVGRSCPELRPRRLRRRADEGVGRHGRIVAGDGGGVVLLE</sequence>
<feature type="compositionally biased region" description="Basic and acidic residues" evidence="1">
    <location>
        <begin position="16"/>
        <end position="32"/>
    </location>
</feature>
<feature type="region of interest" description="Disordered" evidence="1">
    <location>
        <begin position="1"/>
        <end position="36"/>
    </location>
</feature>
<evidence type="ECO:0000313" key="2">
    <source>
        <dbReference type="EMBL" id="CAA9351942.1"/>
    </source>
</evidence>
<name>A0A6J4M8U4_9ACTN</name>
<protein>
    <submittedName>
        <fullName evidence="2">Uncharacterized protein</fullName>
    </submittedName>
</protein>
<gene>
    <name evidence="2" type="ORF">AVDCRST_MAG46-2646</name>
</gene>
<dbReference type="AlphaFoldDB" id="A0A6J4M8U4"/>
<accession>A0A6J4M8U4</accession>
<organism evidence="2">
    <name type="scientific">uncultured Nocardioidaceae bacterium</name>
    <dbReference type="NCBI Taxonomy" id="253824"/>
    <lineage>
        <taxon>Bacteria</taxon>
        <taxon>Bacillati</taxon>
        <taxon>Actinomycetota</taxon>
        <taxon>Actinomycetes</taxon>
        <taxon>Propionibacteriales</taxon>
        <taxon>Nocardioidaceae</taxon>
        <taxon>environmental samples</taxon>
    </lineage>
</organism>
<evidence type="ECO:0000256" key="1">
    <source>
        <dbReference type="SAM" id="MobiDB-lite"/>
    </source>
</evidence>